<protein>
    <submittedName>
        <fullName evidence="1">Uncharacterized protein</fullName>
    </submittedName>
</protein>
<feature type="non-terminal residue" evidence="1">
    <location>
        <position position="176"/>
    </location>
</feature>
<comment type="caution">
    <text evidence="1">The sequence shown here is derived from an EMBL/GenBank/DDBJ whole genome shotgun (WGS) entry which is preliminary data.</text>
</comment>
<name>A0ACC2S119_9FUNG</name>
<proteinExistence type="predicted"/>
<dbReference type="EMBL" id="QTSX02006093">
    <property type="protein sequence ID" value="KAJ9055993.1"/>
    <property type="molecule type" value="Genomic_DNA"/>
</dbReference>
<organism evidence="1 2">
    <name type="scientific">Entomophthora muscae</name>
    <dbReference type="NCBI Taxonomy" id="34485"/>
    <lineage>
        <taxon>Eukaryota</taxon>
        <taxon>Fungi</taxon>
        <taxon>Fungi incertae sedis</taxon>
        <taxon>Zoopagomycota</taxon>
        <taxon>Entomophthoromycotina</taxon>
        <taxon>Entomophthoromycetes</taxon>
        <taxon>Entomophthorales</taxon>
        <taxon>Entomophthoraceae</taxon>
        <taxon>Entomophthora</taxon>
    </lineage>
</organism>
<evidence type="ECO:0000313" key="1">
    <source>
        <dbReference type="EMBL" id="KAJ9055993.1"/>
    </source>
</evidence>
<keyword evidence="2" id="KW-1185">Reference proteome</keyword>
<evidence type="ECO:0000313" key="2">
    <source>
        <dbReference type="Proteomes" id="UP001165960"/>
    </source>
</evidence>
<accession>A0ACC2S119</accession>
<reference evidence="1" key="1">
    <citation type="submission" date="2022-04" db="EMBL/GenBank/DDBJ databases">
        <title>Genome of the entomopathogenic fungus Entomophthora muscae.</title>
        <authorList>
            <person name="Elya C."/>
            <person name="Lovett B.R."/>
            <person name="Lee E."/>
            <person name="Macias A.M."/>
            <person name="Hajek A.E."/>
            <person name="De Bivort B.L."/>
            <person name="Kasson M.T."/>
            <person name="De Fine Licht H.H."/>
            <person name="Stajich J.E."/>
        </authorList>
    </citation>
    <scope>NUCLEOTIDE SEQUENCE</scope>
    <source>
        <strain evidence="1">Berkeley</strain>
    </source>
</reference>
<gene>
    <name evidence="1" type="ORF">DSO57_1037619</name>
</gene>
<sequence length="176" mass="19820">MVLFEKFLAFLSPIVHVLEQLIGKGNGVPVTDNDCYLVGGKTADSFPTSTSMCLAEDVGWANSPTRFTTFHLQSEWYGKETVLKMKREMASQIDMEFLSFDPEFYHFDGGTPISKALTCPYLTICLMIASWRDATWNVERVMLTKQGNRIPLRIAQLINNITKAGTSHYMVIQGPK</sequence>
<dbReference type="Proteomes" id="UP001165960">
    <property type="component" value="Unassembled WGS sequence"/>
</dbReference>